<keyword evidence="2" id="KW-0489">Methyltransferase</keyword>
<dbReference type="InterPro" id="IPR029063">
    <property type="entry name" value="SAM-dependent_MTases_sf"/>
</dbReference>
<dbReference type="Pfam" id="PF13649">
    <property type="entry name" value="Methyltransf_25"/>
    <property type="match status" value="1"/>
</dbReference>
<dbReference type="RefSeq" id="WP_073168404.1">
    <property type="nucleotide sequence ID" value="NZ_FRDA01000008.1"/>
</dbReference>
<dbReference type="InterPro" id="IPR041698">
    <property type="entry name" value="Methyltransf_25"/>
</dbReference>
<protein>
    <submittedName>
        <fullName evidence="2">Methyltransferase domain-containing protein</fullName>
    </submittedName>
</protein>
<evidence type="ECO:0000313" key="2">
    <source>
        <dbReference type="EMBL" id="SHN12031.1"/>
    </source>
</evidence>
<dbReference type="EMBL" id="FRDA01000008">
    <property type="protein sequence ID" value="SHN12031.1"/>
    <property type="molecule type" value="Genomic_DNA"/>
</dbReference>
<organism evidence="2 3">
    <name type="scientific">Pseudomonas asturiensis</name>
    <dbReference type="NCBI Taxonomy" id="1190415"/>
    <lineage>
        <taxon>Bacteria</taxon>
        <taxon>Pseudomonadati</taxon>
        <taxon>Pseudomonadota</taxon>
        <taxon>Gammaproteobacteria</taxon>
        <taxon>Pseudomonadales</taxon>
        <taxon>Pseudomonadaceae</taxon>
        <taxon>Pseudomonas</taxon>
    </lineage>
</organism>
<evidence type="ECO:0000259" key="1">
    <source>
        <dbReference type="Pfam" id="PF13649"/>
    </source>
</evidence>
<dbReference type="AlphaFoldDB" id="A0A1M7P5U4"/>
<reference evidence="2 3" key="1">
    <citation type="submission" date="2016-11" db="EMBL/GenBank/DDBJ databases">
        <authorList>
            <person name="Jaros S."/>
            <person name="Januszkiewicz K."/>
            <person name="Wedrychowicz H."/>
        </authorList>
    </citation>
    <scope>NUCLEOTIDE SEQUENCE [LARGE SCALE GENOMIC DNA]</scope>
    <source>
        <strain evidence="2 3">LMG 26898</strain>
    </source>
</reference>
<dbReference type="CDD" id="cd02440">
    <property type="entry name" value="AdoMet_MTases"/>
    <property type="match status" value="1"/>
</dbReference>
<proteinExistence type="predicted"/>
<dbReference type="GO" id="GO:0008168">
    <property type="term" value="F:methyltransferase activity"/>
    <property type="evidence" value="ECO:0007669"/>
    <property type="project" value="UniProtKB-KW"/>
</dbReference>
<dbReference type="Gene3D" id="3.40.50.150">
    <property type="entry name" value="Vaccinia Virus protein VP39"/>
    <property type="match status" value="1"/>
</dbReference>
<name>A0A1M7P5U4_9PSED</name>
<evidence type="ECO:0000313" key="3">
    <source>
        <dbReference type="Proteomes" id="UP000183983"/>
    </source>
</evidence>
<dbReference type="STRING" id="1190415.SAMN05216593_108142"/>
<gene>
    <name evidence="2" type="ORF">SAMN05216593_108142</name>
</gene>
<dbReference type="Proteomes" id="UP000183983">
    <property type="component" value="Unassembled WGS sequence"/>
</dbReference>
<dbReference type="GO" id="GO:0032259">
    <property type="term" value="P:methylation"/>
    <property type="evidence" value="ECO:0007669"/>
    <property type="project" value="UniProtKB-KW"/>
</dbReference>
<feature type="domain" description="Methyltransferase" evidence="1">
    <location>
        <begin position="55"/>
        <end position="150"/>
    </location>
</feature>
<dbReference type="OrthoDB" id="5608223at2"/>
<accession>A0A1M7P5U4</accession>
<dbReference type="SUPFAM" id="SSF53335">
    <property type="entry name" value="S-adenosyl-L-methionine-dependent methyltransferases"/>
    <property type="match status" value="1"/>
</dbReference>
<keyword evidence="2" id="KW-0808">Transferase</keyword>
<sequence length="226" mass="26054">MSSPVRLKFSEPYDQDPAEQYFLKHHATLAGRLSHLRDEHMVRKALKRAGDPGLVLDLPCGAGRFWPVLSEKKSRIIVGADHSADMLSTACSLQDPDIVKRVKPLQTSAFNISLPNNSVDTIFSMRLFHHVGEAENRMTMLREFHRVTRETVILSLWVDGNYKSWRRKRQEVARKEQGEHGENQNRFVLNRATAEAEFVSAGFVIEERIDFIPFYAMWRVYVLSKL</sequence>